<dbReference type="OrthoDB" id="9804725at2"/>
<dbReference type="KEGG" id="ntn:D5366_04425"/>
<keyword evidence="2" id="KW-1185">Reference proteome</keyword>
<dbReference type="AlphaFoldDB" id="A0A4Y6V7F4"/>
<reference evidence="1 2" key="1">
    <citation type="submission" date="2018-09" db="EMBL/GenBank/DDBJ databases">
        <title>The complete genome sequence of Neokomagataea tanensis NBRC 106556(T).</title>
        <authorList>
            <person name="Chua K.-O."/>
            <person name="See-Too W.-S."/>
            <person name="Hong K.-W."/>
            <person name="Yin W.-F."/>
            <person name="Chan K.-G."/>
        </authorList>
    </citation>
    <scope>NUCLEOTIDE SEQUENCE [LARGE SCALE GENOMIC DNA]</scope>
    <source>
        <strain evidence="2">AH13 \ NBRC 106556</strain>
    </source>
</reference>
<proteinExistence type="predicted"/>
<dbReference type="EMBL" id="CP032485">
    <property type="protein sequence ID" value="QDH24610.1"/>
    <property type="molecule type" value="Genomic_DNA"/>
</dbReference>
<gene>
    <name evidence="1" type="ORF">D5366_04425</name>
</gene>
<dbReference type="RefSeq" id="WP_141492453.1">
    <property type="nucleotide sequence ID" value="NZ_CP032485.1"/>
</dbReference>
<dbReference type="Proteomes" id="UP000317214">
    <property type="component" value="Chromosome"/>
</dbReference>
<name>A0A4Y6V7F4_9PROT</name>
<accession>A0A4Y6V7F4</accession>
<sequence>MAPFIRVISFISEGQNYDTGYDLTTSARILQEQARNVGADFKIYSPSVLRGLGVSELIREYPDALSLPNNPFLHKVGFAAWKPFIILHELASMKEGDILIYVDGNVHKYHGLVNYVRDYKNLVDVCLNDRDFYIGREQPGHNLRSRDYTKANQIHDIALDAKLADVYPLLIVNNIMARVTKTTQQFFLNWLALCMQERYILPPRDDEFHHSYRWFCPEQSNLNMLVIRYILERRLAPQFPGISCERDGIPRIADNGYVHDAGELIQPDLPFEQQFASEIEEAQNLLQRVTSRAPLAEDWSILPCTFDDWTSHEDDASTSREQNGDLVFCDGTDHRYHLMRYRHHSLDHAVVMLEMDVRFLKDETRFLVNQWGGHDICAVSANMDIVKSINCIDVRVGPRDENGFHHIKVIFLNYHESVSIGSIKTYGIEPGEGTPSLVFRNMRLGYRRFSKL</sequence>
<organism evidence="1 2">
    <name type="scientific">Neokomagataea tanensis</name>
    <dbReference type="NCBI Taxonomy" id="661191"/>
    <lineage>
        <taxon>Bacteria</taxon>
        <taxon>Pseudomonadati</taxon>
        <taxon>Pseudomonadota</taxon>
        <taxon>Alphaproteobacteria</taxon>
        <taxon>Acetobacterales</taxon>
        <taxon>Acetobacteraceae</taxon>
        <taxon>Neokomagataea</taxon>
    </lineage>
</organism>
<evidence type="ECO:0000313" key="2">
    <source>
        <dbReference type="Proteomes" id="UP000317214"/>
    </source>
</evidence>
<evidence type="ECO:0000313" key="1">
    <source>
        <dbReference type="EMBL" id="QDH24610.1"/>
    </source>
</evidence>
<protein>
    <submittedName>
        <fullName evidence="1">Uncharacterized protein</fullName>
    </submittedName>
</protein>